<evidence type="ECO:0000313" key="2">
    <source>
        <dbReference type="EMBL" id="TCP52945.1"/>
    </source>
</evidence>
<keyword evidence="2" id="KW-0456">Lyase</keyword>
<dbReference type="InterPro" id="IPR041581">
    <property type="entry name" value="Glyoxalase_6"/>
</dbReference>
<dbReference type="PANTHER" id="PTHR35908">
    <property type="entry name" value="HYPOTHETICAL FUSION PROTEIN"/>
    <property type="match status" value="1"/>
</dbReference>
<evidence type="ECO:0000259" key="1">
    <source>
        <dbReference type="PROSITE" id="PS51819"/>
    </source>
</evidence>
<protein>
    <submittedName>
        <fullName evidence="2">Putative enzyme related to lactoylglutathione lyase</fullName>
    </submittedName>
</protein>
<dbReference type="EMBL" id="SLXQ01000005">
    <property type="protein sequence ID" value="TCP52945.1"/>
    <property type="molecule type" value="Genomic_DNA"/>
</dbReference>
<organism evidence="2 3">
    <name type="scientific">Tamaricihabitans halophyticus</name>
    <dbReference type="NCBI Taxonomy" id="1262583"/>
    <lineage>
        <taxon>Bacteria</taxon>
        <taxon>Bacillati</taxon>
        <taxon>Actinomycetota</taxon>
        <taxon>Actinomycetes</taxon>
        <taxon>Pseudonocardiales</taxon>
        <taxon>Pseudonocardiaceae</taxon>
        <taxon>Tamaricihabitans</taxon>
    </lineage>
</organism>
<accession>A0A4R2R0K1</accession>
<dbReference type="Proteomes" id="UP000294911">
    <property type="component" value="Unassembled WGS sequence"/>
</dbReference>
<dbReference type="Gene3D" id="3.10.180.10">
    <property type="entry name" value="2,3-Dihydroxybiphenyl 1,2-Dioxygenase, domain 1"/>
    <property type="match status" value="1"/>
</dbReference>
<gene>
    <name evidence="2" type="ORF">EV191_1056</name>
</gene>
<dbReference type="AlphaFoldDB" id="A0A4R2R0K1"/>
<keyword evidence="3" id="KW-1185">Reference proteome</keyword>
<name>A0A4R2R0K1_9PSEU</name>
<dbReference type="InterPro" id="IPR029068">
    <property type="entry name" value="Glyas_Bleomycin-R_OHBP_Dase"/>
</dbReference>
<feature type="domain" description="VOC" evidence="1">
    <location>
        <begin position="8"/>
        <end position="127"/>
    </location>
</feature>
<dbReference type="PANTHER" id="PTHR35908:SF1">
    <property type="entry name" value="CONSERVED PROTEIN"/>
    <property type="match status" value="1"/>
</dbReference>
<dbReference type="InterPro" id="IPR037523">
    <property type="entry name" value="VOC_core"/>
</dbReference>
<dbReference type="GO" id="GO:0016829">
    <property type="term" value="F:lyase activity"/>
    <property type="evidence" value="ECO:0007669"/>
    <property type="project" value="UniProtKB-KW"/>
</dbReference>
<dbReference type="Pfam" id="PF18029">
    <property type="entry name" value="Glyoxalase_6"/>
    <property type="match status" value="1"/>
</dbReference>
<dbReference type="SUPFAM" id="SSF54593">
    <property type="entry name" value="Glyoxalase/Bleomycin resistance protein/Dihydroxybiphenyl dioxygenase"/>
    <property type="match status" value="1"/>
</dbReference>
<proteinExistence type="predicted"/>
<reference evidence="2 3" key="1">
    <citation type="submission" date="2019-03" db="EMBL/GenBank/DDBJ databases">
        <title>Genomic Encyclopedia of Type Strains, Phase IV (KMG-IV): sequencing the most valuable type-strain genomes for metagenomic binning, comparative biology and taxonomic classification.</title>
        <authorList>
            <person name="Goeker M."/>
        </authorList>
    </citation>
    <scope>NUCLEOTIDE SEQUENCE [LARGE SCALE GENOMIC DNA]</scope>
    <source>
        <strain evidence="2 3">DSM 45765</strain>
    </source>
</reference>
<sequence length="127" mass="13710">MSEIALPKLDVIAVDCPAPWELADFYAKLLGWESAITAGSDDEWVQLANPDGGMDLAFQYAADYQPPTWPAGPRPQMLHLDFAVRDLDAAQQHAVAVGAKPVDGPVESPTFRVFLDPAGHPFCLCAC</sequence>
<dbReference type="PROSITE" id="PS51819">
    <property type="entry name" value="VOC"/>
    <property type="match status" value="1"/>
</dbReference>
<comment type="caution">
    <text evidence="2">The sequence shown here is derived from an EMBL/GenBank/DDBJ whole genome shotgun (WGS) entry which is preliminary data.</text>
</comment>
<evidence type="ECO:0000313" key="3">
    <source>
        <dbReference type="Proteomes" id="UP000294911"/>
    </source>
</evidence>